<dbReference type="PANTHER" id="PTHR35149:SF2">
    <property type="entry name" value="DUF262 DOMAIN-CONTAINING PROTEIN"/>
    <property type="match status" value="1"/>
</dbReference>
<accession>A0ABN6M2F8</accession>
<protein>
    <recommendedName>
        <fullName evidence="1">GmrSD restriction endonucleases C-terminal domain-containing protein</fullName>
    </recommendedName>
</protein>
<gene>
    <name evidence="2" type="ORF">DPPLL_03510</name>
</gene>
<name>A0ABN6M2F8_9BACT</name>
<evidence type="ECO:0000313" key="2">
    <source>
        <dbReference type="EMBL" id="BDD85986.1"/>
    </source>
</evidence>
<dbReference type="Proteomes" id="UP000830055">
    <property type="component" value="Chromosome"/>
</dbReference>
<organism evidence="2 3">
    <name type="scientific">Desulfofustis limnaeus</name>
    <dbReference type="NCBI Taxonomy" id="2740163"/>
    <lineage>
        <taxon>Bacteria</taxon>
        <taxon>Pseudomonadati</taxon>
        <taxon>Thermodesulfobacteriota</taxon>
        <taxon>Desulfobulbia</taxon>
        <taxon>Desulfobulbales</taxon>
        <taxon>Desulfocapsaceae</taxon>
        <taxon>Desulfofustis</taxon>
    </lineage>
</organism>
<proteinExistence type="predicted"/>
<evidence type="ECO:0000313" key="3">
    <source>
        <dbReference type="Proteomes" id="UP000830055"/>
    </source>
</evidence>
<dbReference type="RefSeq" id="WP_284153097.1">
    <property type="nucleotide sequence ID" value="NZ_AP025516.1"/>
</dbReference>
<feature type="domain" description="GmrSD restriction endonucleases C-terminal" evidence="1">
    <location>
        <begin position="182"/>
        <end position="303"/>
    </location>
</feature>
<dbReference type="InterPro" id="IPR011089">
    <property type="entry name" value="GmrSD_C"/>
</dbReference>
<evidence type="ECO:0000259" key="1">
    <source>
        <dbReference type="Pfam" id="PF07510"/>
    </source>
</evidence>
<dbReference type="PANTHER" id="PTHR35149">
    <property type="entry name" value="SLL5132 PROTEIN"/>
    <property type="match status" value="1"/>
</dbReference>
<keyword evidence="3" id="KW-1185">Reference proteome</keyword>
<dbReference type="Pfam" id="PF07510">
    <property type="entry name" value="GmrSD_C"/>
    <property type="match status" value="1"/>
</dbReference>
<dbReference type="EMBL" id="AP025516">
    <property type="protein sequence ID" value="BDD85986.1"/>
    <property type="molecule type" value="Genomic_DNA"/>
</dbReference>
<sequence length="317" mass="37047">MEVELGRSGFNDLFVYVRMIYAREKAKRALLEEFRSQVLSKVDSPRSLVSEVLEPYAEALSTVRNANYMASSNAQDVNALLNWLNKIDNSDWIPPAIHFLAQHKNDSVYVLWFFKRLERLAAYLHICSKNVNDRIERYAEVIKGLEQSHDLNNPVVDLELTSQEKEEMRRVLDGEIYFLTARRRNYLILRLDSFLTDGAASYNHAILTIEHVLPQTVNPNSDWERLWPDPVLRQHWTHRLANLVPLTFRRNVQASNYDFAKKKTAYFGGKSQVSSFILTSQVLSAPSWTPEYVDQRQKELLEVLADNWEALRRFKWI</sequence>
<reference evidence="2 3" key="1">
    <citation type="submission" date="2022-01" db="EMBL/GenBank/DDBJ databases">
        <title>Desulfofustis limnae sp. nov., a novel mesophilic sulfate-reducing bacterium isolated from marsh soil.</title>
        <authorList>
            <person name="Watanabe M."/>
            <person name="Takahashi A."/>
            <person name="Kojima H."/>
            <person name="Fukui M."/>
        </authorList>
    </citation>
    <scope>NUCLEOTIDE SEQUENCE [LARGE SCALE GENOMIC DNA]</scope>
    <source>
        <strain evidence="2 3">PPLL</strain>
    </source>
</reference>